<dbReference type="RefSeq" id="WP_140886405.1">
    <property type="nucleotide sequence ID" value="NZ_RCZP01000040.1"/>
</dbReference>
<comment type="caution">
    <text evidence="2">The sequence shown here is derived from an EMBL/GenBank/DDBJ whole genome shotgun (WGS) entry which is preliminary data.</text>
</comment>
<dbReference type="GO" id="GO:0003700">
    <property type="term" value="F:DNA-binding transcription factor activity"/>
    <property type="evidence" value="ECO:0007669"/>
    <property type="project" value="InterPro"/>
</dbReference>
<dbReference type="InterPro" id="IPR036388">
    <property type="entry name" value="WH-like_DNA-bd_sf"/>
</dbReference>
<dbReference type="OrthoDB" id="9812268at2"/>
<dbReference type="InterPro" id="IPR039422">
    <property type="entry name" value="MarR/SlyA-like"/>
</dbReference>
<proteinExistence type="predicted"/>
<dbReference type="InterPro" id="IPR000835">
    <property type="entry name" value="HTH_MarR-typ"/>
</dbReference>
<evidence type="ECO:0000313" key="2">
    <source>
        <dbReference type="EMBL" id="TPG46424.1"/>
    </source>
</evidence>
<accession>A0A502FAU0</accession>
<organism evidence="2 3">
    <name type="scientific">Muricoccus nepalensis</name>
    <dbReference type="NCBI Taxonomy" id="1854500"/>
    <lineage>
        <taxon>Bacteria</taxon>
        <taxon>Pseudomonadati</taxon>
        <taxon>Pseudomonadota</taxon>
        <taxon>Alphaproteobacteria</taxon>
        <taxon>Acetobacterales</taxon>
        <taxon>Roseomonadaceae</taxon>
        <taxon>Muricoccus</taxon>
    </lineage>
</organism>
<dbReference type="Gene3D" id="1.10.10.10">
    <property type="entry name" value="Winged helix-like DNA-binding domain superfamily/Winged helix DNA-binding domain"/>
    <property type="match status" value="1"/>
</dbReference>
<dbReference type="Proteomes" id="UP000317078">
    <property type="component" value="Unassembled WGS sequence"/>
</dbReference>
<dbReference type="PANTHER" id="PTHR33164">
    <property type="entry name" value="TRANSCRIPTIONAL REGULATOR, MARR FAMILY"/>
    <property type="match status" value="1"/>
</dbReference>
<dbReference type="Pfam" id="PF01047">
    <property type="entry name" value="MarR"/>
    <property type="match status" value="1"/>
</dbReference>
<dbReference type="InterPro" id="IPR036390">
    <property type="entry name" value="WH_DNA-bd_sf"/>
</dbReference>
<dbReference type="PANTHER" id="PTHR33164:SF43">
    <property type="entry name" value="HTH-TYPE TRANSCRIPTIONAL REPRESSOR YETL"/>
    <property type="match status" value="1"/>
</dbReference>
<protein>
    <submittedName>
        <fullName evidence="2">MarR family transcriptional regulator</fullName>
    </submittedName>
</protein>
<dbReference type="SUPFAM" id="SSF46785">
    <property type="entry name" value="Winged helix' DNA-binding domain"/>
    <property type="match status" value="1"/>
</dbReference>
<reference evidence="2 3" key="1">
    <citation type="journal article" date="2019" name="Environ. Microbiol.">
        <title>Species interactions and distinct microbial communities in high Arctic permafrost affected cryosols are associated with the CH4 and CO2 gas fluxes.</title>
        <authorList>
            <person name="Altshuler I."/>
            <person name="Hamel J."/>
            <person name="Turney S."/>
            <person name="Magnuson E."/>
            <person name="Levesque R."/>
            <person name="Greer C."/>
            <person name="Whyte L.G."/>
        </authorList>
    </citation>
    <scope>NUCLEOTIDE SEQUENCE [LARGE SCALE GENOMIC DNA]</scope>
    <source>
        <strain evidence="2 3">S9.3B</strain>
    </source>
</reference>
<dbReference type="SMART" id="SM00347">
    <property type="entry name" value="HTH_MARR"/>
    <property type="match status" value="1"/>
</dbReference>
<sequence>MPLQGTPDEFVLLLHKTIMVIIRHNGPNLTARQLGVFLRVYVYAEPQTGTDLALALNVHKGIISRALDRLEEAELIRREPNPDNYRSVLAGRTVRGTALFREIRQIISEVAANL</sequence>
<dbReference type="GO" id="GO:0006950">
    <property type="term" value="P:response to stress"/>
    <property type="evidence" value="ECO:0007669"/>
    <property type="project" value="TreeGrafter"/>
</dbReference>
<evidence type="ECO:0000259" key="1">
    <source>
        <dbReference type="PROSITE" id="PS50995"/>
    </source>
</evidence>
<evidence type="ECO:0000313" key="3">
    <source>
        <dbReference type="Proteomes" id="UP000317078"/>
    </source>
</evidence>
<dbReference type="EMBL" id="RCZP01000040">
    <property type="protein sequence ID" value="TPG46424.1"/>
    <property type="molecule type" value="Genomic_DNA"/>
</dbReference>
<gene>
    <name evidence="2" type="ORF">EAH89_24745</name>
</gene>
<dbReference type="AlphaFoldDB" id="A0A502FAU0"/>
<dbReference type="PROSITE" id="PS50995">
    <property type="entry name" value="HTH_MARR_2"/>
    <property type="match status" value="1"/>
</dbReference>
<name>A0A502FAU0_9PROT</name>
<keyword evidence="3" id="KW-1185">Reference proteome</keyword>
<feature type="domain" description="HTH marR-type" evidence="1">
    <location>
        <begin position="1"/>
        <end position="114"/>
    </location>
</feature>